<feature type="transmembrane region" description="Helical" evidence="1">
    <location>
        <begin position="58"/>
        <end position="78"/>
    </location>
</feature>
<keyword evidence="1" id="KW-0812">Transmembrane</keyword>
<dbReference type="Proteomes" id="UP001150830">
    <property type="component" value="Unassembled WGS sequence"/>
</dbReference>
<keyword evidence="1" id="KW-1133">Transmembrane helix</keyword>
<dbReference type="RefSeq" id="WP_283175117.1">
    <property type="nucleotide sequence ID" value="NZ_JAPNOA010000058.1"/>
</dbReference>
<sequence>MKPVDPHPHEFEPASAEQLACEALDNSLDQIPDDISARLRQQRLQLQGLDTRPHHKPAAWWIPAGLVASVVMAAAIWLQPTADTTPAAVAVTQPSTSNRLMTGDYDLESSEWLELTQLSDQEWDMLQDLDFVLWLSELPDESLSPAPVADQAG</sequence>
<dbReference type="AlphaFoldDB" id="A0A9X3IUF3"/>
<gene>
    <name evidence="2" type="ORF">OUO13_17160</name>
</gene>
<comment type="caution">
    <text evidence="2">The sequence shown here is derived from an EMBL/GenBank/DDBJ whole genome shotgun (WGS) entry which is preliminary data.</text>
</comment>
<organism evidence="2 3">
    <name type="scientific">Parathalassolituus penaei</name>
    <dbReference type="NCBI Taxonomy" id="2997323"/>
    <lineage>
        <taxon>Bacteria</taxon>
        <taxon>Pseudomonadati</taxon>
        <taxon>Pseudomonadota</taxon>
        <taxon>Gammaproteobacteria</taxon>
        <taxon>Oceanospirillales</taxon>
        <taxon>Oceanospirillaceae</taxon>
        <taxon>Parathalassolituus</taxon>
    </lineage>
</organism>
<proteinExistence type="predicted"/>
<reference evidence="2" key="1">
    <citation type="submission" date="2022-11" db="EMBL/GenBank/DDBJ databases">
        <title>Parathalassolutuus dongxingensis gen. nov., sp. nov., a novel member of family Oceanospirillaceae isolated from a coastal shrimp pond in Guangxi, China.</title>
        <authorList>
            <person name="Chen H."/>
        </authorList>
    </citation>
    <scope>NUCLEOTIDE SEQUENCE</scope>
    <source>
        <strain evidence="2">G-43</strain>
    </source>
</reference>
<name>A0A9X3IUF3_9GAMM</name>
<protein>
    <submittedName>
        <fullName evidence="2">Uncharacterized protein</fullName>
    </submittedName>
</protein>
<accession>A0A9X3IUF3</accession>
<dbReference type="EMBL" id="JAPNOA010000058">
    <property type="protein sequence ID" value="MCY0966909.1"/>
    <property type="molecule type" value="Genomic_DNA"/>
</dbReference>
<evidence type="ECO:0000313" key="3">
    <source>
        <dbReference type="Proteomes" id="UP001150830"/>
    </source>
</evidence>
<evidence type="ECO:0000256" key="1">
    <source>
        <dbReference type="SAM" id="Phobius"/>
    </source>
</evidence>
<keyword evidence="3" id="KW-1185">Reference proteome</keyword>
<keyword evidence="1" id="KW-0472">Membrane</keyword>
<evidence type="ECO:0000313" key="2">
    <source>
        <dbReference type="EMBL" id="MCY0966909.1"/>
    </source>
</evidence>